<dbReference type="PRINTS" id="PR00153">
    <property type="entry name" value="CSAPPISMRASE"/>
</dbReference>
<dbReference type="InterPro" id="IPR002130">
    <property type="entry name" value="Cyclophilin-type_PPIase_dom"/>
</dbReference>
<sequence length="204" mass="22033">MILLLLFFACLVTGDPQVFNVTSTVYLDVSINGLPAGRIVLGLYGEVAPRTSENFRGLCTGEYGPRSNGKPLTYKGTRFSRIIPGFVVQGGDVGWSIYGKKFDDETFVVSQNRPGILVMANAGRNTNQSQFYITTANVAYLDKKLVAFGTVLEGMDVVYMIDKCGTAKGVPKCKVVIADSGELLKTATTAPIPEGFFVPPSLRD</sequence>
<dbReference type="Proteomes" id="UP000078348">
    <property type="component" value="Unassembled WGS sequence"/>
</dbReference>
<dbReference type="PANTHER" id="PTHR11071">
    <property type="entry name" value="PEPTIDYL-PROLYL CIS-TRANS ISOMERASE"/>
    <property type="match status" value="1"/>
</dbReference>
<dbReference type="STRING" id="478820.A0A196S996"/>
<reference evidence="6 7" key="1">
    <citation type="submission" date="2016-05" db="EMBL/GenBank/DDBJ databases">
        <title>Nuclear genome of Blastocystis sp. subtype 1 NandII.</title>
        <authorList>
            <person name="Gentekaki E."/>
            <person name="Curtis B."/>
            <person name="Stairs C."/>
            <person name="Eme L."/>
            <person name="Herman E."/>
            <person name="Klimes V."/>
            <person name="Arias M.C."/>
            <person name="Elias M."/>
            <person name="Hilliou F."/>
            <person name="Klute M."/>
            <person name="Malik S.-B."/>
            <person name="Pightling A."/>
            <person name="Rachubinski R."/>
            <person name="Salas D."/>
            <person name="Schlacht A."/>
            <person name="Suga H."/>
            <person name="Archibald J."/>
            <person name="Ball S.G."/>
            <person name="Clark G."/>
            <person name="Dacks J."/>
            <person name="Van Der Giezen M."/>
            <person name="Tsaousis A."/>
            <person name="Roger A."/>
        </authorList>
    </citation>
    <scope>NUCLEOTIDE SEQUENCE [LARGE SCALE GENOMIC DNA]</scope>
    <source>
        <strain evidence="7">ATCC 50177 / NandII</strain>
    </source>
</reference>
<comment type="catalytic activity">
    <reaction evidence="1 4">
        <text>[protein]-peptidylproline (omega=180) = [protein]-peptidylproline (omega=0)</text>
        <dbReference type="Rhea" id="RHEA:16237"/>
        <dbReference type="Rhea" id="RHEA-COMP:10747"/>
        <dbReference type="Rhea" id="RHEA-COMP:10748"/>
        <dbReference type="ChEBI" id="CHEBI:83833"/>
        <dbReference type="ChEBI" id="CHEBI:83834"/>
        <dbReference type="EC" id="5.2.1.8"/>
    </reaction>
</comment>
<dbReference type="InterPro" id="IPR029000">
    <property type="entry name" value="Cyclophilin-like_dom_sf"/>
</dbReference>
<dbReference type="PROSITE" id="PS50072">
    <property type="entry name" value="CSA_PPIASE_2"/>
    <property type="match status" value="1"/>
</dbReference>
<dbReference type="OrthoDB" id="193499at2759"/>
<dbReference type="GO" id="GO:0016018">
    <property type="term" value="F:cyclosporin A binding"/>
    <property type="evidence" value="ECO:0007669"/>
    <property type="project" value="TreeGrafter"/>
</dbReference>
<evidence type="ECO:0000259" key="5">
    <source>
        <dbReference type="PROSITE" id="PS50072"/>
    </source>
</evidence>
<dbReference type="EC" id="5.2.1.8" evidence="4"/>
<keyword evidence="3 4" id="KW-0413">Isomerase</keyword>
<comment type="caution">
    <text evidence="6">The sequence shown here is derived from an EMBL/GenBank/DDBJ whole genome shotgun (WGS) entry which is preliminary data.</text>
</comment>
<dbReference type="PIRSF" id="PIRSF001467">
    <property type="entry name" value="Peptidylpro_ismrse"/>
    <property type="match status" value="1"/>
</dbReference>
<comment type="similarity">
    <text evidence="4">Belongs to the cyclophilin-type PPIase family.</text>
</comment>
<dbReference type="EMBL" id="LXWW01000363">
    <property type="protein sequence ID" value="OAO13598.1"/>
    <property type="molecule type" value="Genomic_DNA"/>
</dbReference>
<evidence type="ECO:0000313" key="7">
    <source>
        <dbReference type="Proteomes" id="UP000078348"/>
    </source>
</evidence>
<protein>
    <recommendedName>
        <fullName evidence="4">Peptidyl-prolyl cis-trans isomerase</fullName>
        <shortName evidence="4">PPIase</shortName>
        <ecNumber evidence="4">5.2.1.8</ecNumber>
    </recommendedName>
</protein>
<dbReference type="AlphaFoldDB" id="A0A196S996"/>
<evidence type="ECO:0000256" key="3">
    <source>
        <dbReference type="ARBA" id="ARBA00023235"/>
    </source>
</evidence>
<dbReference type="Gene3D" id="2.40.100.10">
    <property type="entry name" value="Cyclophilin-like"/>
    <property type="match status" value="1"/>
</dbReference>
<dbReference type="Pfam" id="PF00160">
    <property type="entry name" value="Pro_isomerase"/>
    <property type="match status" value="1"/>
</dbReference>
<evidence type="ECO:0000256" key="4">
    <source>
        <dbReference type="RuleBase" id="RU363019"/>
    </source>
</evidence>
<keyword evidence="7" id="KW-1185">Reference proteome</keyword>
<gene>
    <name evidence="6" type="ORF">AV274_4705</name>
</gene>
<evidence type="ECO:0000256" key="2">
    <source>
        <dbReference type="ARBA" id="ARBA00023110"/>
    </source>
</evidence>
<comment type="function">
    <text evidence="4">PPIases accelerate the folding of proteins. It catalyzes the cis-trans isomerization of proline imidic peptide bonds in oligopeptides.</text>
</comment>
<dbReference type="SUPFAM" id="SSF50891">
    <property type="entry name" value="Cyclophilin-like"/>
    <property type="match status" value="1"/>
</dbReference>
<dbReference type="GO" id="GO:0006457">
    <property type="term" value="P:protein folding"/>
    <property type="evidence" value="ECO:0007669"/>
    <property type="project" value="TreeGrafter"/>
</dbReference>
<organism evidence="6 7">
    <name type="scientific">Blastocystis sp. subtype 1 (strain ATCC 50177 / NandII)</name>
    <dbReference type="NCBI Taxonomy" id="478820"/>
    <lineage>
        <taxon>Eukaryota</taxon>
        <taxon>Sar</taxon>
        <taxon>Stramenopiles</taxon>
        <taxon>Bigyra</taxon>
        <taxon>Opalozoa</taxon>
        <taxon>Opalinata</taxon>
        <taxon>Blastocystidae</taxon>
        <taxon>Blastocystis</taxon>
    </lineage>
</organism>
<name>A0A196S996_BLAHN</name>
<dbReference type="FunFam" id="2.40.100.10:FF:000025">
    <property type="entry name" value="Peptidyl-prolyl cis-trans isomerase CYP19-2"/>
    <property type="match status" value="1"/>
</dbReference>
<accession>A0A196S996</accession>
<dbReference type="GO" id="GO:0003755">
    <property type="term" value="F:peptidyl-prolyl cis-trans isomerase activity"/>
    <property type="evidence" value="ECO:0007669"/>
    <property type="project" value="UniProtKB-UniRule"/>
</dbReference>
<dbReference type="InterPro" id="IPR024936">
    <property type="entry name" value="Cyclophilin-type_PPIase"/>
</dbReference>
<evidence type="ECO:0000313" key="6">
    <source>
        <dbReference type="EMBL" id="OAO13598.1"/>
    </source>
</evidence>
<dbReference type="GO" id="GO:0005737">
    <property type="term" value="C:cytoplasm"/>
    <property type="evidence" value="ECO:0007669"/>
    <property type="project" value="TreeGrafter"/>
</dbReference>
<keyword evidence="2 4" id="KW-0697">Rotamase</keyword>
<proteinExistence type="inferred from homology"/>
<dbReference type="PANTHER" id="PTHR11071:SF449">
    <property type="entry name" value="PEPTIDYL-PROLYL CIS-TRANS ISOMERASE CYP21-1"/>
    <property type="match status" value="1"/>
</dbReference>
<evidence type="ECO:0000256" key="1">
    <source>
        <dbReference type="ARBA" id="ARBA00000971"/>
    </source>
</evidence>
<feature type="domain" description="PPIase cyclophilin-type" evidence="5">
    <location>
        <begin position="26"/>
        <end position="182"/>
    </location>
</feature>